<dbReference type="Gene3D" id="3.40.50.300">
    <property type="entry name" value="P-loop containing nucleotide triphosphate hydrolases"/>
    <property type="match status" value="1"/>
</dbReference>
<evidence type="ECO:0000256" key="9">
    <source>
        <dbReference type="ARBA" id="ARBA00023118"/>
    </source>
</evidence>
<comment type="caution">
    <text evidence="12">The sequence shown here is derived from an EMBL/GenBank/DDBJ whole genome shotgun (WGS) entry which is preliminary data.</text>
</comment>
<dbReference type="InterPro" id="IPR027417">
    <property type="entry name" value="P-loop_NTPase"/>
</dbReference>
<dbReference type="InterPro" id="IPR006474">
    <property type="entry name" value="Helicase_Cas3_CRISPR-ass_core"/>
</dbReference>
<keyword evidence="9" id="KW-0051">Antiviral defense</keyword>
<dbReference type="InterPro" id="IPR054712">
    <property type="entry name" value="Cas3-like_dom"/>
</dbReference>
<keyword evidence="5" id="KW-0547">Nucleotide-binding</keyword>
<dbReference type="InterPro" id="IPR038257">
    <property type="entry name" value="CRISPR-assoc_Cas3_HD_sf"/>
</dbReference>
<dbReference type="GO" id="GO:0004518">
    <property type="term" value="F:nuclease activity"/>
    <property type="evidence" value="ECO:0007669"/>
    <property type="project" value="UniProtKB-KW"/>
</dbReference>
<sequence length="908" mass="97323">MHDLSASSADPMSDTADSMNHCTYTDAGGCWAKLRRTCREQRGSACRNTCDCEVTGVLSLVGHSADVAAVLSALLEQSVIAARLARLLGKASLSAEDRARICTLAALHDLGKISQGFQHAPFDRKYPQRGHIMPLVSLLKNGRDERDRKSAIQLRRLVTEGGLGSLSALLGAGDQWEPFLATLAHHGDLPAPQPALALLWQATATHDPIAASRGLIEAIRLWFPAAFDGAGIDWTPRFGHAFAGLLTLADWLGSDTTIFPMAGDGGAPDGTERYVWAKEKASELLARRLLAPETGRAACASFTWEIEPLTGFAAASAAQAAVLALPSAPAEGRTCLIEDETGSGKTEAALIHFLRLFDEGAVDGLYFALPTRAAAVQIHQRIVKLLKKLLRDAAPAVILAVPGYLDRASDAAAPLPGEAPLWPEEQEDAQWAAARPKRYLAACVAVGTIDQPLMGALRVRHAQLRSGAMLRLLLVVDEVHATDIYMTTILRHLLDQHRSAGGHALLMSATLGAFTRQSLLERRGRVSVADHQAAIETPYPAVWTDNAGFFANFAKPPEHEPKSVRVTLNTVWDDPATVATFAAEAGRMGARVLVIRNTVGDVVATQLALEALEPGLSLAVHGRGGPVLAPHHARFAPEDRRLLDGALEAVLGAHCERRGGSVTITSQTAEQSLDIDADLLITDLCPADVLLQRIGRLHRKRDRVPIAGFEEARVILLAPTEDVFAACFNADGQMGRGQAPLALGLVYPDLLGVVATRRAIAASPDLVIPRDNRRLVEAASHPESLQSLAEELGGAWVKHWWHILGTNAAQEGQAGIACLEWDKEIAAAIDLGEHIRVRLGLDDRLVSLPPATIGPFGHEISSLTVPGRWLSGVSAKEEPVSTPDEAGGLSIRFGDRLFVYDRLGLRRA</sequence>
<evidence type="ECO:0000259" key="10">
    <source>
        <dbReference type="PROSITE" id="PS51192"/>
    </source>
</evidence>
<protein>
    <submittedName>
        <fullName evidence="12">CRISPR-associated helicase Cas3</fullName>
    </submittedName>
</protein>
<keyword evidence="13" id="KW-1185">Reference proteome</keyword>
<keyword evidence="4" id="KW-0479">Metal-binding</keyword>
<dbReference type="GO" id="GO:0003724">
    <property type="term" value="F:RNA helicase activity"/>
    <property type="evidence" value="ECO:0007669"/>
    <property type="project" value="TreeGrafter"/>
</dbReference>
<dbReference type="EMBL" id="BAND01000021">
    <property type="protein sequence ID" value="GAJ28387.1"/>
    <property type="molecule type" value="Genomic_DNA"/>
</dbReference>
<reference evidence="12 13" key="2">
    <citation type="journal article" date="2014" name="FEMS Microbiol. Lett.">
        <title>Draft genomic DNA sequence of the facultatively methylotrophic bacterium Acidomonas methanolica type strain MB58.</title>
        <authorList>
            <person name="Higashiura N."/>
            <person name="Hadano H."/>
            <person name="Hirakawa H."/>
            <person name="Matsutani M."/>
            <person name="Takabe S."/>
            <person name="Matsushita K."/>
            <person name="Azuma Y."/>
        </authorList>
    </citation>
    <scope>NUCLEOTIDE SEQUENCE [LARGE SCALE GENOMIC DNA]</scope>
    <source>
        <strain evidence="12 13">MB58</strain>
    </source>
</reference>
<reference evidence="13" key="1">
    <citation type="journal article" date="2014" name="FEMS Microbiol. Lett.">
        <title>Draft Genomic DNA Sequence of the Facultatively Methylotrophic Bacterium Acidomonas methanolica type strain MB58.</title>
        <authorList>
            <person name="Higashiura N."/>
            <person name="Hadano H."/>
            <person name="Hirakawa H."/>
            <person name="Matsutani M."/>
            <person name="Takabe S."/>
            <person name="Matsushita K."/>
            <person name="Azuma Y."/>
        </authorList>
    </citation>
    <scope>NUCLEOTIDE SEQUENCE [LARGE SCALE GENOMIC DNA]</scope>
    <source>
        <strain evidence="13">MB58</strain>
    </source>
</reference>
<keyword evidence="3" id="KW-0540">Nuclease</keyword>
<dbReference type="AlphaFoldDB" id="A0A023D2M3"/>
<dbReference type="SMART" id="SM00487">
    <property type="entry name" value="DEXDc"/>
    <property type="match status" value="1"/>
</dbReference>
<evidence type="ECO:0000313" key="12">
    <source>
        <dbReference type="EMBL" id="GAJ28387.1"/>
    </source>
</evidence>
<evidence type="ECO:0000256" key="6">
    <source>
        <dbReference type="ARBA" id="ARBA00022801"/>
    </source>
</evidence>
<dbReference type="SUPFAM" id="SSF52540">
    <property type="entry name" value="P-loop containing nucleoside triphosphate hydrolases"/>
    <property type="match status" value="1"/>
</dbReference>
<feature type="domain" description="HD Cas3-type" evidence="11">
    <location>
        <begin position="53"/>
        <end position="252"/>
    </location>
</feature>
<dbReference type="GO" id="GO:0046872">
    <property type="term" value="F:metal ion binding"/>
    <property type="evidence" value="ECO:0007669"/>
    <property type="project" value="UniProtKB-KW"/>
</dbReference>
<dbReference type="InterPro" id="IPR011545">
    <property type="entry name" value="DEAD/DEAH_box_helicase_dom"/>
</dbReference>
<gene>
    <name evidence="12" type="ORF">Amme_021_002</name>
</gene>
<keyword evidence="8" id="KW-0067">ATP-binding</keyword>
<dbReference type="NCBIfam" id="TIGR01587">
    <property type="entry name" value="cas3_core"/>
    <property type="match status" value="1"/>
</dbReference>
<organism evidence="12 13">
    <name type="scientific">Acidomonas methanolica NBRC 104435</name>
    <dbReference type="NCBI Taxonomy" id="1231351"/>
    <lineage>
        <taxon>Bacteria</taxon>
        <taxon>Pseudomonadati</taxon>
        <taxon>Pseudomonadota</taxon>
        <taxon>Alphaproteobacteria</taxon>
        <taxon>Acetobacterales</taxon>
        <taxon>Acetobacteraceae</taxon>
        <taxon>Acidomonas</taxon>
    </lineage>
</organism>
<dbReference type="GO" id="GO:0016787">
    <property type="term" value="F:hydrolase activity"/>
    <property type="evidence" value="ECO:0007669"/>
    <property type="project" value="UniProtKB-KW"/>
</dbReference>
<evidence type="ECO:0000313" key="13">
    <source>
        <dbReference type="Proteomes" id="UP000019760"/>
    </source>
</evidence>
<evidence type="ECO:0000256" key="3">
    <source>
        <dbReference type="ARBA" id="ARBA00022722"/>
    </source>
</evidence>
<dbReference type="GO" id="GO:0051607">
    <property type="term" value="P:defense response to virus"/>
    <property type="evidence" value="ECO:0007669"/>
    <property type="project" value="UniProtKB-KW"/>
</dbReference>
<dbReference type="InterPro" id="IPR014001">
    <property type="entry name" value="Helicase_ATP-bd"/>
</dbReference>
<dbReference type="Proteomes" id="UP000019760">
    <property type="component" value="Unassembled WGS sequence"/>
</dbReference>
<dbReference type="PANTHER" id="PTHR47963">
    <property type="entry name" value="DEAD-BOX ATP-DEPENDENT RNA HELICASE 47, MITOCHONDRIAL"/>
    <property type="match status" value="1"/>
</dbReference>
<dbReference type="CDD" id="cd09641">
    <property type="entry name" value="Cas3''_I"/>
    <property type="match status" value="1"/>
</dbReference>
<dbReference type="PROSITE" id="PS51643">
    <property type="entry name" value="HD_CAS3"/>
    <property type="match status" value="1"/>
</dbReference>
<comment type="similarity">
    <text evidence="1">In the N-terminal section; belongs to the CRISPR-associated nuclease Cas3-HD family.</text>
</comment>
<dbReference type="Pfam" id="PF22590">
    <property type="entry name" value="Cas3-like_C_2"/>
    <property type="match status" value="1"/>
</dbReference>
<evidence type="ECO:0000259" key="11">
    <source>
        <dbReference type="PROSITE" id="PS51643"/>
    </source>
</evidence>
<dbReference type="GO" id="GO:0005524">
    <property type="term" value="F:ATP binding"/>
    <property type="evidence" value="ECO:0007669"/>
    <property type="project" value="UniProtKB-KW"/>
</dbReference>
<dbReference type="Pfam" id="PF18019">
    <property type="entry name" value="Cas3_HD"/>
    <property type="match status" value="1"/>
</dbReference>
<evidence type="ECO:0000256" key="7">
    <source>
        <dbReference type="ARBA" id="ARBA00022806"/>
    </source>
</evidence>
<proteinExistence type="inferred from homology"/>
<keyword evidence="7" id="KW-0347">Helicase</keyword>
<dbReference type="InterPro" id="IPR006483">
    <property type="entry name" value="CRISPR-assoc_Cas3_HD"/>
</dbReference>
<evidence type="ECO:0000256" key="2">
    <source>
        <dbReference type="ARBA" id="ARBA00009046"/>
    </source>
</evidence>
<evidence type="ECO:0000256" key="5">
    <source>
        <dbReference type="ARBA" id="ARBA00022741"/>
    </source>
</evidence>
<evidence type="ECO:0000256" key="8">
    <source>
        <dbReference type="ARBA" id="ARBA00022840"/>
    </source>
</evidence>
<keyword evidence="6" id="KW-0378">Hydrolase</keyword>
<evidence type="ECO:0000256" key="1">
    <source>
        <dbReference type="ARBA" id="ARBA00006847"/>
    </source>
</evidence>
<accession>A0A023D2M3</accession>
<dbReference type="GO" id="GO:0003723">
    <property type="term" value="F:RNA binding"/>
    <property type="evidence" value="ECO:0007669"/>
    <property type="project" value="TreeGrafter"/>
</dbReference>
<comment type="similarity">
    <text evidence="2">In the central section; belongs to the CRISPR-associated helicase Cas3 family.</text>
</comment>
<feature type="domain" description="Helicase ATP-binding" evidence="10">
    <location>
        <begin position="326"/>
        <end position="529"/>
    </location>
</feature>
<dbReference type="Gene3D" id="1.10.3210.30">
    <property type="match status" value="1"/>
</dbReference>
<dbReference type="PROSITE" id="PS51192">
    <property type="entry name" value="HELICASE_ATP_BIND_1"/>
    <property type="match status" value="1"/>
</dbReference>
<dbReference type="InterPro" id="IPR050547">
    <property type="entry name" value="DEAD_box_RNA_helicases"/>
</dbReference>
<dbReference type="Pfam" id="PF00270">
    <property type="entry name" value="DEAD"/>
    <property type="match status" value="1"/>
</dbReference>
<name>A0A023D2M3_ACIMT</name>
<dbReference type="OrthoDB" id="9810236at2"/>
<evidence type="ECO:0000256" key="4">
    <source>
        <dbReference type="ARBA" id="ARBA00022723"/>
    </source>
</evidence>
<dbReference type="CDD" id="cd17930">
    <property type="entry name" value="DEXHc_cas3"/>
    <property type="match status" value="1"/>
</dbReference>
<dbReference type="PANTHER" id="PTHR47963:SF9">
    <property type="entry name" value="CRISPR-ASSOCIATED ENDONUCLEASE_HELICASE CAS3"/>
    <property type="match status" value="1"/>
</dbReference>